<dbReference type="GO" id="GO:0016747">
    <property type="term" value="F:acyltransferase activity, transferring groups other than amino-acyl groups"/>
    <property type="evidence" value="ECO:0007669"/>
    <property type="project" value="InterPro"/>
</dbReference>
<dbReference type="OrthoDB" id="7205533at2"/>
<dbReference type="PANTHER" id="PTHR43617">
    <property type="entry name" value="L-AMINO ACID N-ACETYLTRANSFERASE"/>
    <property type="match status" value="1"/>
</dbReference>
<keyword evidence="2" id="KW-0689">Ribosomal protein</keyword>
<name>A0A4R6IZ21_9BACT</name>
<evidence type="ECO:0000313" key="3">
    <source>
        <dbReference type="Proteomes" id="UP000295741"/>
    </source>
</evidence>
<proteinExistence type="predicted"/>
<keyword evidence="3" id="KW-1185">Reference proteome</keyword>
<gene>
    <name evidence="2" type="ORF">BC659_0141</name>
</gene>
<dbReference type="AlphaFoldDB" id="A0A4R6IZ21"/>
<evidence type="ECO:0000259" key="1">
    <source>
        <dbReference type="PROSITE" id="PS51186"/>
    </source>
</evidence>
<evidence type="ECO:0000313" key="2">
    <source>
        <dbReference type="EMBL" id="TDO28083.1"/>
    </source>
</evidence>
<accession>A0A4R6IZ21</accession>
<reference evidence="2 3" key="1">
    <citation type="submission" date="2019-03" db="EMBL/GenBank/DDBJ databases">
        <title>Genomic Encyclopedia of Archaeal and Bacterial Type Strains, Phase II (KMG-II): from individual species to whole genera.</title>
        <authorList>
            <person name="Goeker M."/>
        </authorList>
    </citation>
    <scope>NUCLEOTIDE SEQUENCE [LARGE SCALE GENOMIC DNA]</scope>
    <source>
        <strain evidence="2 3">DSM 28323</strain>
    </source>
</reference>
<dbReference type="Proteomes" id="UP000295741">
    <property type="component" value="Unassembled WGS sequence"/>
</dbReference>
<keyword evidence="2" id="KW-0687">Ribonucleoprotein</keyword>
<organism evidence="2 3">
    <name type="scientific">Sediminibacterium goheungense</name>
    <dbReference type="NCBI Taxonomy" id="1086393"/>
    <lineage>
        <taxon>Bacteria</taxon>
        <taxon>Pseudomonadati</taxon>
        <taxon>Bacteroidota</taxon>
        <taxon>Chitinophagia</taxon>
        <taxon>Chitinophagales</taxon>
        <taxon>Chitinophagaceae</taxon>
        <taxon>Sediminibacterium</taxon>
    </lineage>
</organism>
<dbReference type="Gene3D" id="3.40.630.30">
    <property type="match status" value="1"/>
</dbReference>
<dbReference type="EMBL" id="SNWP01000010">
    <property type="protein sequence ID" value="TDO28083.1"/>
    <property type="molecule type" value="Genomic_DNA"/>
</dbReference>
<dbReference type="SUPFAM" id="SSF55729">
    <property type="entry name" value="Acyl-CoA N-acyltransferases (Nat)"/>
    <property type="match status" value="1"/>
</dbReference>
<dbReference type="InterPro" id="IPR016181">
    <property type="entry name" value="Acyl_CoA_acyltransferase"/>
</dbReference>
<comment type="caution">
    <text evidence="2">The sequence shown here is derived from an EMBL/GenBank/DDBJ whole genome shotgun (WGS) entry which is preliminary data.</text>
</comment>
<sequence length="176" mass="20377">MSELQIRRATEEDAALIAAISRETFYDSFAAQNTAEDMTLFMERQFDTELLIQEVADEAHIFFLTFYGDTPAGYAKLKPGTHPELTDTAAALEICRFYARKPFIGKGIGKAMMQHAIQYAEANAYHTIWLGVWEHNQRAIDFYRLFGFQKFSEHDFVLGNDVQRDWLMRKEVGCEW</sequence>
<feature type="domain" description="N-acetyltransferase" evidence="1">
    <location>
        <begin position="4"/>
        <end position="173"/>
    </location>
</feature>
<dbReference type="GO" id="GO:0005840">
    <property type="term" value="C:ribosome"/>
    <property type="evidence" value="ECO:0007669"/>
    <property type="project" value="UniProtKB-KW"/>
</dbReference>
<dbReference type="InterPro" id="IPR000182">
    <property type="entry name" value="GNAT_dom"/>
</dbReference>
<dbReference type="PROSITE" id="PS51186">
    <property type="entry name" value="GNAT"/>
    <property type="match status" value="1"/>
</dbReference>
<dbReference type="CDD" id="cd04301">
    <property type="entry name" value="NAT_SF"/>
    <property type="match status" value="1"/>
</dbReference>
<dbReference type="RefSeq" id="WP_133472647.1">
    <property type="nucleotide sequence ID" value="NZ_SNWP01000010.1"/>
</dbReference>
<dbReference type="Pfam" id="PF00583">
    <property type="entry name" value="Acetyltransf_1"/>
    <property type="match status" value="1"/>
</dbReference>
<dbReference type="InterPro" id="IPR050276">
    <property type="entry name" value="MshD_Acetyltransferase"/>
</dbReference>
<protein>
    <submittedName>
        <fullName evidence="2">Ribosomal protein S18 acetylase RimI-like enzyme</fullName>
    </submittedName>
</protein>